<proteinExistence type="predicted"/>
<organism evidence="2 3">
    <name type="scientific">Flavihumibacter petaseus NBRC 106054</name>
    <dbReference type="NCBI Taxonomy" id="1220578"/>
    <lineage>
        <taxon>Bacteria</taxon>
        <taxon>Pseudomonadati</taxon>
        <taxon>Bacteroidota</taxon>
        <taxon>Chitinophagia</taxon>
        <taxon>Chitinophagales</taxon>
        <taxon>Chitinophagaceae</taxon>
        <taxon>Flavihumibacter</taxon>
    </lineage>
</organism>
<accession>A0A0E9MUJ9</accession>
<protein>
    <recommendedName>
        <fullName evidence="4">Porin</fullName>
    </recommendedName>
</protein>
<dbReference type="RefSeq" id="WP_046367021.1">
    <property type="nucleotide sequence ID" value="NZ_BBWV01000001.1"/>
</dbReference>
<evidence type="ECO:0000313" key="2">
    <source>
        <dbReference type="EMBL" id="GAO41096.1"/>
    </source>
</evidence>
<reference evidence="2 3" key="1">
    <citation type="submission" date="2015-04" db="EMBL/GenBank/DDBJ databases">
        <title>Whole genome shotgun sequence of Flavihumibacter petaseus NBRC 106054.</title>
        <authorList>
            <person name="Miyazawa S."/>
            <person name="Hosoyama A."/>
            <person name="Hashimoto M."/>
            <person name="Noguchi M."/>
            <person name="Tsuchikane K."/>
            <person name="Ohji S."/>
            <person name="Yamazoe A."/>
            <person name="Ichikawa N."/>
            <person name="Kimura A."/>
            <person name="Fujita N."/>
        </authorList>
    </citation>
    <scope>NUCLEOTIDE SEQUENCE [LARGE SCALE GENOMIC DNA]</scope>
    <source>
        <strain evidence="2 3">NBRC 106054</strain>
    </source>
</reference>
<gene>
    <name evidence="2" type="ORF">FPE01S_01_01080</name>
</gene>
<dbReference type="InterPro" id="IPR010870">
    <property type="entry name" value="Porin_O/P"/>
</dbReference>
<keyword evidence="3" id="KW-1185">Reference proteome</keyword>
<dbReference type="Pfam" id="PF07396">
    <property type="entry name" value="Porin_O_P"/>
    <property type="match status" value="1"/>
</dbReference>
<feature type="chain" id="PRO_5002429466" description="Porin" evidence="1">
    <location>
        <begin position="28"/>
        <end position="409"/>
    </location>
</feature>
<dbReference type="EMBL" id="BBWV01000001">
    <property type="protein sequence ID" value="GAO41096.1"/>
    <property type="molecule type" value="Genomic_DNA"/>
</dbReference>
<dbReference type="AlphaFoldDB" id="A0A0E9MUJ9"/>
<dbReference type="Proteomes" id="UP000033121">
    <property type="component" value="Unassembled WGS sequence"/>
</dbReference>
<dbReference type="OrthoDB" id="5442696at2"/>
<dbReference type="InterPro" id="IPR023614">
    <property type="entry name" value="Porin_dom_sf"/>
</dbReference>
<evidence type="ECO:0000256" key="1">
    <source>
        <dbReference type="SAM" id="SignalP"/>
    </source>
</evidence>
<evidence type="ECO:0008006" key="4">
    <source>
        <dbReference type="Google" id="ProtNLM"/>
    </source>
</evidence>
<evidence type="ECO:0000313" key="3">
    <source>
        <dbReference type="Proteomes" id="UP000033121"/>
    </source>
</evidence>
<comment type="caution">
    <text evidence="2">The sequence shown here is derived from an EMBL/GenBank/DDBJ whole genome shotgun (WGS) entry which is preliminary data.</text>
</comment>
<dbReference type="Gene3D" id="2.40.160.10">
    <property type="entry name" value="Porin"/>
    <property type="match status" value="1"/>
</dbReference>
<dbReference type="STRING" id="1220578.FPE01S_01_01080"/>
<keyword evidence="1" id="KW-0732">Signal</keyword>
<feature type="signal peptide" evidence="1">
    <location>
        <begin position="1"/>
        <end position="27"/>
    </location>
</feature>
<name>A0A0E9MUJ9_9BACT</name>
<sequence length="409" mass="48211">MHHSSPIWIRFLACLLLTILLSFSATAQEPEEKNDTAAKATVRYNREKGFEFKTRDNKFLMQIHSRLQFRFATPEDQDPVTFDDFTGEKKPAFKINRARLKVGGHAFQPWLKYYWEYELSQSNLLNYQIMVEKWDWLKFQVGQFKVEYTRERRISSGEQQMVDRSVINRPFTLDRQQGAEIYGRLKGKGLADFNYWFGVFTGTGRGNTANDDSHLMYFGRLQWNMFGRYLDFVGCDLEIHEKPAAVLAINAVTNQSPYTRFSQAGGGYLEGYEDGQPGQYRVNQANLETAFMYRGFSWQSEFHWKEIIDKLNNDQTDDLHGYYVQAGYFFHQLWRWWPKQLEFAARHAAYRPNVEASETKKGETSGAFNWFFNGHANKLTAEMSYFTYDLSVDQPTHEWRFRLQWDISL</sequence>